<reference evidence="3 4" key="1">
    <citation type="journal article" date="2007" name="PLoS Genet.">
        <title>A tale of two oxidation states: bacterial colonization of arsenic-rich environments.</title>
        <authorList>
            <person name="Muller D."/>
            <person name="Medigue C."/>
            <person name="Koechler S."/>
            <person name="Barbe V."/>
            <person name="Barakat M."/>
            <person name="Talla E."/>
            <person name="Bonnefoy V."/>
            <person name="Krin E."/>
            <person name="Arsene-Ploetze F."/>
            <person name="Carapito C."/>
            <person name="Chandler M."/>
            <person name="Cournoyer B."/>
            <person name="Cruveiller S."/>
            <person name="Dossat C."/>
            <person name="Duval S."/>
            <person name="Heymann M."/>
            <person name="Leize E."/>
            <person name="Lieutaud A."/>
            <person name="Lievremont D."/>
            <person name="Makita Y."/>
            <person name="Mangenot S."/>
            <person name="Nitschke W."/>
            <person name="Ortet P."/>
            <person name="Perdrial N."/>
            <person name="Schoepp B."/>
            <person name="Siguier N."/>
            <person name="Simeonova D.D."/>
            <person name="Rouy Z."/>
            <person name="Segurens B."/>
            <person name="Turlin E."/>
            <person name="Vallenet D."/>
            <person name="Van Dorsselaer A."/>
            <person name="Weiss S."/>
            <person name="Weissenbach J."/>
            <person name="Lett M.C."/>
            <person name="Danchin A."/>
            <person name="Bertin P.N."/>
        </authorList>
    </citation>
    <scope>NUCLEOTIDE SEQUENCE [LARGE SCALE GENOMIC DNA]</scope>
    <source>
        <strain evidence="4">ULPAs1</strain>
    </source>
</reference>
<feature type="transmembrane region" description="Helical" evidence="1">
    <location>
        <begin position="7"/>
        <end position="27"/>
    </location>
</feature>
<evidence type="ECO:0000313" key="3">
    <source>
        <dbReference type="EMBL" id="CAL61614.1"/>
    </source>
</evidence>
<dbReference type="GO" id="GO:0005886">
    <property type="term" value="C:plasma membrane"/>
    <property type="evidence" value="ECO:0007669"/>
    <property type="project" value="TreeGrafter"/>
</dbReference>
<dbReference type="eggNOG" id="COG2982">
    <property type="taxonomic scope" value="Bacteria"/>
</dbReference>
<accession>A4G527</accession>
<protein>
    <recommendedName>
        <fullName evidence="2">AsmA domain-containing protein</fullName>
    </recommendedName>
</protein>
<name>A4G527_HERAR</name>
<evidence type="ECO:0000313" key="4">
    <source>
        <dbReference type="Proteomes" id="UP000006697"/>
    </source>
</evidence>
<dbReference type="Proteomes" id="UP000006697">
    <property type="component" value="Chromosome"/>
</dbReference>
<sequence length="645" mass="69074">MHKWQKIMLWGAGGLALALVIAASILYTQTDSAHLKIIARDQARQALARELMLDEIDLSLFPYPQLHAKNITLSNPAWAQGQHFLEVSSATAQLALLPLLSGRIILSGLHLEGLQANLEIAADGKRNWEFPDVDAASLSDMTLTSMSVLHSNIRFRDGKKESAQWQVLSLHADGGHGLQRVKFGMKVVRDNHLLQLDGKLDDLSQLGKPGAVSPGIVHATSGQAKITVSGKIPLDLALQNYDIAASIEAESMQDMFGFFGIQRPSPVPLKGEMKLHAANKKTEIADVRLHMGKLNLSGDGRWDDSGSKPVFHARLQADKIDMVQTFLDIGQPSLPPKKTGQLFRDQALAWPLLLDLEGTQGTAEVNIAALKIRSGIEVADATARMSFNDDRMKVEAFSGKLLGGRASGDALFEGRKEAVHLNLQMTDTTLEQWFRQSGKNIAITGGAMKVDARIDATGTSMNDLAATLSGPVNIQVGAAKILSPKAGNAEFWLTGLFSARDSERVDLSCVSARLPFQSGVARGEAIVGARSDASQLLTRGTVNLRDQTLDLRGRIRARSGINLGISNFAGEVKIVGKLVNPELSMDETGAVGVIARIGAAILTSGMSVLATSIWDGANPASDPCQLVFSSKAKASAGKAKRTSGN</sequence>
<dbReference type="KEGG" id="har:HEAR1443"/>
<evidence type="ECO:0000256" key="1">
    <source>
        <dbReference type="SAM" id="Phobius"/>
    </source>
</evidence>
<organism evidence="3 4">
    <name type="scientific">Herminiimonas arsenicoxydans</name>
    <dbReference type="NCBI Taxonomy" id="204773"/>
    <lineage>
        <taxon>Bacteria</taxon>
        <taxon>Pseudomonadati</taxon>
        <taxon>Pseudomonadota</taxon>
        <taxon>Betaproteobacteria</taxon>
        <taxon>Burkholderiales</taxon>
        <taxon>Oxalobacteraceae</taxon>
        <taxon>Herminiimonas</taxon>
    </lineage>
</organism>
<dbReference type="HOGENOM" id="CLU_428127_0_0_4"/>
<dbReference type="EMBL" id="CU207211">
    <property type="protein sequence ID" value="CAL61614.1"/>
    <property type="molecule type" value="Genomic_DNA"/>
</dbReference>
<keyword evidence="1" id="KW-0812">Transmembrane</keyword>
<dbReference type="InterPro" id="IPR052894">
    <property type="entry name" value="AsmA-related"/>
</dbReference>
<keyword evidence="1" id="KW-1133">Transmembrane helix</keyword>
<keyword evidence="4" id="KW-1185">Reference proteome</keyword>
<dbReference type="GO" id="GO:0090313">
    <property type="term" value="P:regulation of protein targeting to membrane"/>
    <property type="evidence" value="ECO:0007669"/>
    <property type="project" value="TreeGrafter"/>
</dbReference>
<keyword evidence="1" id="KW-0472">Membrane</keyword>
<dbReference type="InterPro" id="IPR007844">
    <property type="entry name" value="AsmA"/>
</dbReference>
<dbReference type="PANTHER" id="PTHR30441">
    <property type="entry name" value="DUF748 DOMAIN-CONTAINING PROTEIN"/>
    <property type="match status" value="1"/>
</dbReference>
<dbReference type="PANTHER" id="PTHR30441:SF8">
    <property type="entry name" value="DUF748 DOMAIN-CONTAINING PROTEIN"/>
    <property type="match status" value="1"/>
</dbReference>
<dbReference type="AlphaFoldDB" id="A4G527"/>
<dbReference type="STRING" id="204773.HEAR1443"/>
<dbReference type="OrthoDB" id="8767671at2"/>
<proteinExistence type="predicted"/>
<gene>
    <name evidence="3" type="ordered locus">HEAR1443</name>
</gene>
<dbReference type="Pfam" id="PF05170">
    <property type="entry name" value="AsmA"/>
    <property type="match status" value="1"/>
</dbReference>
<evidence type="ECO:0000259" key="2">
    <source>
        <dbReference type="Pfam" id="PF05170"/>
    </source>
</evidence>
<feature type="domain" description="AsmA" evidence="2">
    <location>
        <begin position="1"/>
        <end position="130"/>
    </location>
</feature>